<evidence type="ECO:0000313" key="8">
    <source>
        <dbReference type="Proteomes" id="UP000233249"/>
    </source>
</evidence>
<dbReference type="InterPro" id="IPR036259">
    <property type="entry name" value="MFS_trans_sf"/>
</dbReference>
<sequence>MASQGQAHAGGREERRIDSMWRVPGYIPTLMAVACAFGSWSLLLPVVPSAVLDGGGGELLAGATTGIFMAATVVTQVCTPGLLRRFGYNPVMVAAALVLGVPSLGYLLGMDAAPALLFSAIRGVGFGALTVAESALVAELVPVRFLGKASGMLGVFVGLAQMIFLPLGLALAHTPLGYPGVYAIAAAVGALAGAMCLRIPRLRPSSAPAGRAGTEAADGTGDTEVTVAGPADPEHAVPRASTWKLVTVPALAVASISMSFGAVSSFLPAASTALDAELGALLAGFMLSITGGAAMVFRFLSGAVADRRGRPGATMIPGQVLAGAGVALIAAALFAEGSVWWLALGAAAFGGGFGVVQNEALLSMFLRLPRSRVSEASAIWNIAYDSGTGLGSFLLGAVAARAAYSGAFATAAALIAVGVAVTAADAVAGRHRLTELHNTRARLRRIPAARRAWRWVRWRR</sequence>
<dbReference type="GO" id="GO:0005886">
    <property type="term" value="C:plasma membrane"/>
    <property type="evidence" value="ECO:0007669"/>
    <property type="project" value="UniProtKB-SubCell"/>
</dbReference>
<keyword evidence="3 5" id="KW-1133">Transmembrane helix</keyword>
<feature type="transmembrane region" description="Helical" evidence="5">
    <location>
        <begin position="59"/>
        <end position="79"/>
    </location>
</feature>
<dbReference type="STRING" id="1121365.GCA_000375365_00188"/>
<keyword evidence="2 5" id="KW-0812">Transmembrane</keyword>
<accession>A0A2N0X7L4</accession>
<gene>
    <name evidence="7" type="ORF">CXB45_06020</name>
</gene>
<feature type="transmembrane region" description="Helical" evidence="5">
    <location>
        <begin position="91"/>
        <end position="109"/>
    </location>
</feature>
<keyword evidence="4 5" id="KW-0472">Membrane</keyword>
<feature type="domain" description="Major facilitator superfamily (MFS) profile" evidence="6">
    <location>
        <begin position="1"/>
        <end position="430"/>
    </location>
</feature>
<dbReference type="PROSITE" id="PS50850">
    <property type="entry name" value="MFS"/>
    <property type="match status" value="1"/>
</dbReference>
<dbReference type="PANTHER" id="PTHR23531">
    <property type="entry name" value="QUINOLENE RESISTANCE PROTEIN NORA"/>
    <property type="match status" value="1"/>
</dbReference>
<dbReference type="AlphaFoldDB" id="A0A2N0X7L4"/>
<dbReference type="InterPro" id="IPR020846">
    <property type="entry name" value="MFS_dom"/>
</dbReference>
<evidence type="ECO:0000256" key="3">
    <source>
        <dbReference type="ARBA" id="ARBA00022989"/>
    </source>
</evidence>
<feature type="transmembrane region" description="Helical" evidence="5">
    <location>
        <begin position="340"/>
        <end position="366"/>
    </location>
</feature>
<feature type="transmembrane region" description="Helical" evidence="5">
    <location>
        <begin position="279"/>
        <end position="300"/>
    </location>
</feature>
<dbReference type="OrthoDB" id="5189108at2"/>
<feature type="transmembrane region" description="Helical" evidence="5">
    <location>
        <begin position="153"/>
        <end position="172"/>
    </location>
</feature>
<organism evidence="7 8">
    <name type="scientific">Corynebacterium mastitidis</name>
    <dbReference type="NCBI Taxonomy" id="161890"/>
    <lineage>
        <taxon>Bacteria</taxon>
        <taxon>Bacillati</taxon>
        <taxon>Actinomycetota</taxon>
        <taxon>Actinomycetes</taxon>
        <taxon>Mycobacteriales</taxon>
        <taxon>Corynebacteriaceae</taxon>
        <taxon>Corynebacterium</taxon>
    </lineage>
</organism>
<feature type="transmembrane region" description="Helical" evidence="5">
    <location>
        <begin position="312"/>
        <end position="334"/>
    </location>
</feature>
<dbReference type="InterPro" id="IPR011701">
    <property type="entry name" value="MFS"/>
</dbReference>
<comment type="subcellular location">
    <subcellularLocation>
        <location evidence="1">Cell membrane</location>
        <topology evidence="1">Multi-pass membrane protein</topology>
    </subcellularLocation>
</comment>
<evidence type="ECO:0000256" key="1">
    <source>
        <dbReference type="ARBA" id="ARBA00004651"/>
    </source>
</evidence>
<dbReference type="PANTHER" id="PTHR23531:SF1">
    <property type="entry name" value="QUINOLENE RESISTANCE PROTEIN NORA"/>
    <property type="match status" value="1"/>
</dbReference>
<dbReference type="EMBL" id="PJAF01000014">
    <property type="protein sequence ID" value="PKF68679.1"/>
    <property type="molecule type" value="Genomic_DNA"/>
</dbReference>
<evidence type="ECO:0000313" key="7">
    <source>
        <dbReference type="EMBL" id="PKF68679.1"/>
    </source>
</evidence>
<dbReference type="InterPro" id="IPR052714">
    <property type="entry name" value="MFS_Exporter"/>
</dbReference>
<feature type="transmembrane region" description="Helical" evidence="5">
    <location>
        <begin position="378"/>
        <end position="400"/>
    </location>
</feature>
<evidence type="ECO:0000256" key="2">
    <source>
        <dbReference type="ARBA" id="ARBA00022692"/>
    </source>
</evidence>
<proteinExistence type="predicted"/>
<dbReference type="SUPFAM" id="SSF103473">
    <property type="entry name" value="MFS general substrate transporter"/>
    <property type="match status" value="1"/>
</dbReference>
<evidence type="ECO:0000259" key="6">
    <source>
        <dbReference type="PROSITE" id="PS50850"/>
    </source>
</evidence>
<feature type="transmembrane region" description="Helical" evidence="5">
    <location>
        <begin position="25"/>
        <end position="47"/>
    </location>
</feature>
<feature type="transmembrane region" description="Helical" evidence="5">
    <location>
        <begin position="245"/>
        <end position="267"/>
    </location>
</feature>
<feature type="transmembrane region" description="Helical" evidence="5">
    <location>
        <begin position="406"/>
        <end position="428"/>
    </location>
</feature>
<reference evidence="7 8" key="1">
    <citation type="submission" date="2017-12" db="EMBL/GenBank/DDBJ databases">
        <title>Corynebacterium mastitidis 16-1433 Genome.</title>
        <authorList>
            <person name="Gulvik C.A."/>
        </authorList>
    </citation>
    <scope>NUCLEOTIDE SEQUENCE [LARGE SCALE GENOMIC DNA]</scope>
    <source>
        <strain evidence="7 8">16-1433</strain>
    </source>
</reference>
<dbReference type="Proteomes" id="UP000233249">
    <property type="component" value="Unassembled WGS sequence"/>
</dbReference>
<comment type="caution">
    <text evidence="7">The sequence shown here is derived from an EMBL/GenBank/DDBJ whole genome shotgun (WGS) entry which is preliminary data.</text>
</comment>
<dbReference type="GO" id="GO:0022857">
    <property type="term" value="F:transmembrane transporter activity"/>
    <property type="evidence" value="ECO:0007669"/>
    <property type="project" value="InterPro"/>
</dbReference>
<dbReference type="Gene3D" id="1.20.1250.20">
    <property type="entry name" value="MFS general substrate transporter like domains"/>
    <property type="match status" value="1"/>
</dbReference>
<dbReference type="Pfam" id="PF07690">
    <property type="entry name" value="MFS_1"/>
    <property type="match status" value="1"/>
</dbReference>
<feature type="transmembrane region" description="Helical" evidence="5">
    <location>
        <begin position="178"/>
        <end position="197"/>
    </location>
</feature>
<feature type="transmembrane region" description="Helical" evidence="5">
    <location>
        <begin position="115"/>
        <end position="141"/>
    </location>
</feature>
<evidence type="ECO:0000256" key="5">
    <source>
        <dbReference type="SAM" id="Phobius"/>
    </source>
</evidence>
<evidence type="ECO:0000256" key="4">
    <source>
        <dbReference type="ARBA" id="ARBA00023136"/>
    </source>
</evidence>
<name>A0A2N0X7L4_9CORY</name>
<protein>
    <submittedName>
        <fullName evidence="7">MFS transporter</fullName>
    </submittedName>
</protein>